<organism evidence="8 9">
    <name type="scientific">Candidatus Scatomorpha intestinigallinarum</name>
    <dbReference type="NCBI Taxonomy" id="2840923"/>
    <lineage>
        <taxon>Bacteria</taxon>
        <taxon>Bacillati</taxon>
        <taxon>Bacillota</taxon>
        <taxon>Clostridia</taxon>
        <taxon>Eubacteriales</taxon>
        <taxon>Candidatus Scatomorpha</taxon>
    </lineage>
</organism>
<dbReference type="SUPFAM" id="SSF88946">
    <property type="entry name" value="Sigma2 domain of RNA polymerase sigma factors"/>
    <property type="match status" value="1"/>
</dbReference>
<keyword evidence="4" id="KW-0238">DNA-binding</keyword>
<evidence type="ECO:0000256" key="4">
    <source>
        <dbReference type="ARBA" id="ARBA00023125"/>
    </source>
</evidence>
<gene>
    <name evidence="8" type="ORF">IAD36_07685</name>
</gene>
<proteinExistence type="inferred from homology"/>
<dbReference type="PANTHER" id="PTHR43133">
    <property type="entry name" value="RNA POLYMERASE ECF-TYPE SIGMA FACTO"/>
    <property type="match status" value="1"/>
</dbReference>
<evidence type="ECO:0000256" key="5">
    <source>
        <dbReference type="ARBA" id="ARBA00023163"/>
    </source>
</evidence>
<evidence type="ECO:0000259" key="6">
    <source>
        <dbReference type="Pfam" id="PF04542"/>
    </source>
</evidence>
<evidence type="ECO:0000313" key="9">
    <source>
        <dbReference type="Proteomes" id="UP000824238"/>
    </source>
</evidence>
<dbReference type="SUPFAM" id="SSF88659">
    <property type="entry name" value="Sigma3 and sigma4 domains of RNA polymerase sigma factors"/>
    <property type="match status" value="1"/>
</dbReference>
<dbReference type="Gene3D" id="1.10.1740.10">
    <property type="match status" value="1"/>
</dbReference>
<evidence type="ECO:0000313" key="8">
    <source>
        <dbReference type="EMBL" id="HIR55455.1"/>
    </source>
</evidence>
<dbReference type="GO" id="GO:0016987">
    <property type="term" value="F:sigma factor activity"/>
    <property type="evidence" value="ECO:0007669"/>
    <property type="project" value="UniProtKB-KW"/>
</dbReference>
<keyword evidence="5" id="KW-0804">Transcription</keyword>
<dbReference type="PANTHER" id="PTHR43133:SF8">
    <property type="entry name" value="RNA POLYMERASE SIGMA FACTOR HI_1459-RELATED"/>
    <property type="match status" value="1"/>
</dbReference>
<dbReference type="AlphaFoldDB" id="A0A9D1DMC9"/>
<keyword evidence="2" id="KW-0805">Transcription regulation</keyword>
<dbReference type="InterPro" id="IPR013249">
    <property type="entry name" value="RNA_pol_sigma70_r4_t2"/>
</dbReference>
<feature type="domain" description="RNA polymerase sigma-70 region 2" evidence="6">
    <location>
        <begin position="23"/>
        <end position="88"/>
    </location>
</feature>
<dbReference type="EMBL" id="DVHH01000183">
    <property type="protein sequence ID" value="HIR55455.1"/>
    <property type="molecule type" value="Genomic_DNA"/>
</dbReference>
<comment type="caution">
    <text evidence="8">The sequence shown here is derived from an EMBL/GenBank/DDBJ whole genome shotgun (WGS) entry which is preliminary data.</text>
</comment>
<name>A0A9D1DMC9_9FIRM</name>
<dbReference type="InterPro" id="IPR014284">
    <property type="entry name" value="RNA_pol_sigma-70_dom"/>
</dbReference>
<evidence type="ECO:0000259" key="7">
    <source>
        <dbReference type="Pfam" id="PF08281"/>
    </source>
</evidence>
<accession>A0A9D1DMC9</accession>
<dbReference type="GO" id="GO:0006352">
    <property type="term" value="P:DNA-templated transcription initiation"/>
    <property type="evidence" value="ECO:0007669"/>
    <property type="project" value="InterPro"/>
</dbReference>
<sequence>MGESEIIELIRARDERGAEELLRHSGALLRYVIAPILPDERDREDCLSEVLMRIWDGIGGFDPARGSWRAYITAAARNAALNRARAARAAEALPDGPAAQPGPEEAVIAAEEIDELRRAIAALPPGERALIYRKYYYRQPTSQIASELGLSPRAVEGRLYRIKKRLGAALGGERNG</sequence>
<dbReference type="InterPro" id="IPR007627">
    <property type="entry name" value="RNA_pol_sigma70_r2"/>
</dbReference>
<evidence type="ECO:0000256" key="2">
    <source>
        <dbReference type="ARBA" id="ARBA00023015"/>
    </source>
</evidence>
<dbReference type="InterPro" id="IPR039425">
    <property type="entry name" value="RNA_pol_sigma-70-like"/>
</dbReference>
<protein>
    <submittedName>
        <fullName evidence="8">Sigma-70 family RNA polymerase sigma factor</fullName>
    </submittedName>
</protein>
<reference evidence="8" key="2">
    <citation type="journal article" date="2021" name="PeerJ">
        <title>Extensive microbial diversity within the chicken gut microbiome revealed by metagenomics and culture.</title>
        <authorList>
            <person name="Gilroy R."/>
            <person name="Ravi A."/>
            <person name="Getino M."/>
            <person name="Pursley I."/>
            <person name="Horton D.L."/>
            <person name="Alikhan N.F."/>
            <person name="Baker D."/>
            <person name="Gharbi K."/>
            <person name="Hall N."/>
            <person name="Watson M."/>
            <person name="Adriaenssens E.M."/>
            <person name="Foster-Nyarko E."/>
            <person name="Jarju S."/>
            <person name="Secka A."/>
            <person name="Antonio M."/>
            <person name="Oren A."/>
            <person name="Chaudhuri R.R."/>
            <person name="La Ragione R."/>
            <person name="Hildebrand F."/>
            <person name="Pallen M.J."/>
        </authorList>
    </citation>
    <scope>NUCLEOTIDE SEQUENCE</scope>
    <source>
        <strain evidence="8">ChiGjej3B3-7149</strain>
    </source>
</reference>
<dbReference type="GO" id="GO:0003677">
    <property type="term" value="F:DNA binding"/>
    <property type="evidence" value="ECO:0007669"/>
    <property type="project" value="UniProtKB-KW"/>
</dbReference>
<dbReference type="Pfam" id="PF08281">
    <property type="entry name" value="Sigma70_r4_2"/>
    <property type="match status" value="1"/>
</dbReference>
<dbReference type="Proteomes" id="UP000824238">
    <property type="component" value="Unassembled WGS sequence"/>
</dbReference>
<reference evidence="8" key="1">
    <citation type="submission" date="2020-10" db="EMBL/GenBank/DDBJ databases">
        <authorList>
            <person name="Gilroy R."/>
        </authorList>
    </citation>
    <scope>NUCLEOTIDE SEQUENCE</scope>
    <source>
        <strain evidence="8">ChiGjej3B3-7149</strain>
    </source>
</reference>
<dbReference type="InterPro" id="IPR013325">
    <property type="entry name" value="RNA_pol_sigma_r2"/>
</dbReference>
<keyword evidence="3" id="KW-0731">Sigma factor</keyword>
<dbReference type="NCBIfam" id="TIGR02937">
    <property type="entry name" value="sigma70-ECF"/>
    <property type="match status" value="1"/>
</dbReference>
<dbReference type="Gene3D" id="1.10.10.10">
    <property type="entry name" value="Winged helix-like DNA-binding domain superfamily/Winged helix DNA-binding domain"/>
    <property type="match status" value="1"/>
</dbReference>
<evidence type="ECO:0000256" key="1">
    <source>
        <dbReference type="ARBA" id="ARBA00010641"/>
    </source>
</evidence>
<dbReference type="InterPro" id="IPR013324">
    <property type="entry name" value="RNA_pol_sigma_r3/r4-like"/>
</dbReference>
<feature type="domain" description="RNA polymerase sigma factor 70 region 4 type 2" evidence="7">
    <location>
        <begin position="114"/>
        <end position="166"/>
    </location>
</feature>
<dbReference type="InterPro" id="IPR036388">
    <property type="entry name" value="WH-like_DNA-bd_sf"/>
</dbReference>
<dbReference type="Pfam" id="PF04542">
    <property type="entry name" value="Sigma70_r2"/>
    <property type="match status" value="1"/>
</dbReference>
<evidence type="ECO:0000256" key="3">
    <source>
        <dbReference type="ARBA" id="ARBA00023082"/>
    </source>
</evidence>
<comment type="similarity">
    <text evidence="1">Belongs to the sigma-70 factor family. ECF subfamily.</text>
</comment>